<evidence type="ECO:0000256" key="1">
    <source>
        <dbReference type="SAM" id="SignalP"/>
    </source>
</evidence>
<gene>
    <name evidence="2" type="ORF">SAMN05421686_110111</name>
</gene>
<keyword evidence="1" id="KW-0732">Signal</keyword>
<feature type="signal peptide" evidence="1">
    <location>
        <begin position="1"/>
        <end position="21"/>
    </location>
</feature>
<name>A0A1N7PN47_9GAMM</name>
<protein>
    <submittedName>
        <fullName evidence="2">Uncharacterized protein</fullName>
    </submittedName>
</protein>
<reference evidence="3" key="1">
    <citation type="submission" date="2017-01" db="EMBL/GenBank/DDBJ databases">
        <authorList>
            <person name="Varghese N."/>
            <person name="Submissions S."/>
        </authorList>
    </citation>
    <scope>NUCLEOTIDE SEQUENCE [LARGE SCALE GENOMIC DNA]</scope>
    <source>
        <strain evidence="3">DSM 24913</strain>
    </source>
</reference>
<proteinExistence type="predicted"/>
<keyword evidence="3" id="KW-1185">Reference proteome</keyword>
<dbReference type="STRING" id="484498.SAMN05421686_110111"/>
<feature type="chain" id="PRO_5012207645" evidence="1">
    <location>
        <begin position="22"/>
        <end position="565"/>
    </location>
</feature>
<evidence type="ECO:0000313" key="2">
    <source>
        <dbReference type="EMBL" id="SIT12008.1"/>
    </source>
</evidence>
<dbReference type="Proteomes" id="UP000185639">
    <property type="component" value="Unassembled WGS sequence"/>
</dbReference>
<dbReference type="RefSeq" id="WP_076517424.1">
    <property type="nucleotide sequence ID" value="NZ_FTOH01000010.1"/>
</dbReference>
<dbReference type="PROSITE" id="PS51257">
    <property type="entry name" value="PROKAR_LIPOPROTEIN"/>
    <property type="match status" value="1"/>
</dbReference>
<dbReference type="OrthoDB" id="5484015at2"/>
<dbReference type="EMBL" id="FTOH01000010">
    <property type="protein sequence ID" value="SIT12008.1"/>
    <property type="molecule type" value="Genomic_DNA"/>
</dbReference>
<accession>A0A1N7PN47</accession>
<organism evidence="2 3">
    <name type="scientific">Thalassolituus maritimus</name>
    <dbReference type="NCBI Taxonomy" id="484498"/>
    <lineage>
        <taxon>Bacteria</taxon>
        <taxon>Pseudomonadati</taxon>
        <taxon>Pseudomonadota</taxon>
        <taxon>Gammaproteobacteria</taxon>
        <taxon>Oceanospirillales</taxon>
        <taxon>Oceanospirillaceae</taxon>
        <taxon>Thalassolituus</taxon>
    </lineage>
</organism>
<sequence>MKQKAKAKLVVYAAVMVSAMAISGCEQNNAALPEGEPCCDPDFPEFHPSMTITMSRLPQESALDKVRISVALLHRDSPATEASHYLSLTHSGDLSSTAFVETEYGIYESVVTPSRTGEFEVTVTHEAAVPHSKTLHPLVLADVHEDWGQPMMVEGLVNTEGYEDGIAISPNGEYLFTQYSPAYFSGLILFNFAREDGGCGGDRLSPERCTHPWIDNTIGPVSAPERPDFYTTRINEDGTWRHNSVSWGMGDDTLNLFSVSNVFYGFKRQPDGSYREPFMIAFDDEGDGISSPFGLSVLPDFGSSDNYLLALSFNAPDDTESVDFDDNGTADAESLLDIYTLQSALGDPINLGNFNYSGTPGTPPQRDSSFGLTKVGFSDVGIEGIAGTQGNPHLYRESSTVSSIWTDDEYDDIYEAPGPGNDHGELSVYVNLTDTYPSSNWQKVVLPAPVNLADPSQEIQPFFTGTELYFTRSDDTELPAVWMSKYSGTHTQADFGNTALWATPVKVLAASSDQEVGNIIAIGEPTVGTIDGDEVMFFVYGVVRGFDEASGLADINMQAGYVRRK</sequence>
<evidence type="ECO:0000313" key="3">
    <source>
        <dbReference type="Proteomes" id="UP000185639"/>
    </source>
</evidence>
<dbReference type="AlphaFoldDB" id="A0A1N7PN47"/>